<feature type="transmembrane region" description="Helical" evidence="2">
    <location>
        <begin position="43"/>
        <end position="64"/>
    </location>
</feature>
<feature type="transmembrane region" description="Helical" evidence="2">
    <location>
        <begin position="70"/>
        <end position="90"/>
    </location>
</feature>
<sequence>MINTLHIYNSFIGWYFISVDIIYILCILLAMCVITVKNPIISVLFLISLFIAIGSYLIIIGIGFIGLSYLLVYVGAVSILFLFILMLINIRVSELISETKNSIPLVLLITLVFGNSGYILLPQENPYLGFSWGKNTFLATVDNWDNYLATVPHITSIGNIMYGTLAIWLILVSCILLLAMVGAIVINIKKSFYVYKNSNSIEPSENTIVLQSNLCYSILYRLLRVTIICILIWCINYMLIEVFDFNLLNYINDFFFYSFIILIDFFKEFLSLFKNRSIPMLSSGTYYNTCSGKLKNNNLFMSSQNNLDNANTHNSSNNTNSQENTNIQENINPQENVDTQSNADSQYNADTENNAESVGSQEDPDANFSYNDPGYYEYTEEQVEELKDDYLKRVSDLKRVENNETVDSDGESLPPRGRIIEDLVCTQQDLVDAKEEEFVNEVSEGRSEEFKIEFDRRANFIIEAALRAEPRSLEQEEAAQIARQNGERSQLPILIIEEEIPPLYEGDSDGRGSEATQPRTPPISNNEQQSNSNGQQSNEQQSNSNEQQSNSEE</sequence>
<geneLocation type="mitochondrion" evidence="3"/>
<feature type="compositionally biased region" description="Polar residues" evidence="1">
    <location>
        <begin position="337"/>
        <end position="360"/>
    </location>
</feature>
<keyword evidence="2" id="KW-0472">Membrane</keyword>
<feature type="transmembrane region" description="Helical" evidence="2">
    <location>
        <begin position="102"/>
        <end position="121"/>
    </location>
</feature>
<evidence type="ECO:0000256" key="1">
    <source>
        <dbReference type="SAM" id="MobiDB-lite"/>
    </source>
</evidence>
<feature type="region of interest" description="Disordered" evidence="1">
    <location>
        <begin position="336"/>
        <end position="373"/>
    </location>
</feature>
<keyword evidence="2" id="KW-1133">Transmembrane helix</keyword>
<organism evidence="3">
    <name type="scientific">Gomphillus americanus</name>
    <dbReference type="NCBI Taxonomy" id="1940652"/>
    <lineage>
        <taxon>Eukaryota</taxon>
        <taxon>Fungi</taxon>
        <taxon>Dikarya</taxon>
        <taxon>Ascomycota</taxon>
        <taxon>Pezizomycotina</taxon>
        <taxon>Lecanoromycetes</taxon>
        <taxon>OSLEUM clade</taxon>
        <taxon>Ostropomycetidae</taxon>
        <taxon>Ostropales</taxon>
        <taxon>Graphidaceae</taxon>
        <taxon>Gomphilloideae</taxon>
        <taxon>Gomphillus</taxon>
    </lineage>
</organism>
<dbReference type="Gene3D" id="1.20.120.1200">
    <property type="entry name" value="NADH-ubiquinone/plastoquinone oxidoreductase chain 6, subunit NuoJ"/>
    <property type="match status" value="1"/>
</dbReference>
<dbReference type="PANTHER" id="PTHR33269">
    <property type="entry name" value="NADH-UBIQUINONE OXIDOREDUCTASE CHAIN 6"/>
    <property type="match status" value="1"/>
</dbReference>
<dbReference type="RefSeq" id="YP_009370477.1">
    <property type="nucleotide sequence ID" value="NC_034790.1"/>
</dbReference>
<dbReference type="PANTHER" id="PTHR33269:SF17">
    <property type="entry name" value="NADH-UBIQUINONE OXIDOREDUCTASE CHAIN 6"/>
    <property type="match status" value="1"/>
</dbReference>
<evidence type="ECO:0000256" key="2">
    <source>
        <dbReference type="SAM" id="Phobius"/>
    </source>
</evidence>
<dbReference type="GeneID" id="32887753"/>
<dbReference type="GO" id="GO:0008137">
    <property type="term" value="F:NADH dehydrogenase (ubiquinone) activity"/>
    <property type="evidence" value="ECO:0007669"/>
    <property type="project" value="InterPro"/>
</dbReference>
<dbReference type="Pfam" id="PF00499">
    <property type="entry name" value="Oxidored_q3"/>
    <property type="match status" value="1"/>
</dbReference>
<reference evidence="3" key="1">
    <citation type="submission" date="2016-12" db="EMBL/GenBank/DDBJ databases">
        <title>The complete mitochondrial genome of the lichenized fungus Gomphillus americanus.</title>
        <authorList>
            <person name="Morgenstern J.L."/>
            <person name="Keepers K.G."/>
            <person name="Pogoda C.S."/>
            <person name="Tripp E.A."/>
            <person name="Lendemer J.C."/>
            <person name="Kane N.C."/>
        </authorList>
    </citation>
    <scope>NUCLEOTIDE SEQUENCE</scope>
</reference>
<feature type="region of interest" description="Disordered" evidence="1">
    <location>
        <begin position="306"/>
        <end position="325"/>
    </location>
</feature>
<evidence type="ECO:0000313" key="3">
    <source>
        <dbReference type="EMBL" id="ARO90082.1"/>
    </source>
</evidence>
<feature type="region of interest" description="Disordered" evidence="1">
    <location>
        <begin position="478"/>
        <end position="553"/>
    </location>
</feature>
<dbReference type="InterPro" id="IPR042106">
    <property type="entry name" value="Nuo/plastoQ_OxRdtase_6_NuoJ"/>
</dbReference>
<protein>
    <submittedName>
        <fullName evidence="3">NADH dehydrogenase subunit 6</fullName>
    </submittedName>
</protein>
<keyword evidence="2" id="KW-0812">Transmembrane</keyword>
<name>A0A1Y9TKN7_9LECA</name>
<dbReference type="EMBL" id="KY353115">
    <property type="protein sequence ID" value="ARO90082.1"/>
    <property type="molecule type" value="Genomic_DNA"/>
</dbReference>
<gene>
    <name evidence="3" type="primary">nad6</name>
</gene>
<feature type="compositionally biased region" description="Low complexity" evidence="1">
    <location>
        <begin position="524"/>
        <end position="553"/>
    </location>
</feature>
<dbReference type="AlphaFoldDB" id="A0A1Y9TKN7"/>
<feature type="transmembrane region" description="Helical" evidence="2">
    <location>
        <begin position="222"/>
        <end position="242"/>
    </location>
</feature>
<keyword evidence="3" id="KW-0496">Mitochondrion</keyword>
<proteinExistence type="predicted"/>
<dbReference type="InterPro" id="IPR001457">
    <property type="entry name" value="NADH_UbQ/plastoQ_OxRdtase_su6"/>
</dbReference>
<accession>A0A1Y9TKN7</accession>
<feature type="transmembrane region" description="Helical" evidence="2">
    <location>
        <begin position="254"/>
        <end position="273"/>
    </location>
</feature>
<feature type="transmembrane region" description="Helical" evidence="2">
    <location>
        <begin position="165"/>
        <end position="188"/>
    </location>
</feature>
<feature type="transmembrane region" description="Helical" evidence="2">
    <location>
        <begin position="12"/>
        <end position="36"/>
    </location>
</feature>